<dbReference type="GO" id="GO:0000124">
    <property type="term" value="C:SAGA complex"/>
    <property type="evidence" value="ECO:0007669"/>
    <property type="project" value="InterPro"/>
</dbReference>
<dbReference type="GO" id="GO:0006357">
    <property type="term" value="P:regulation of transcription by RNA polymerase II"/>
    <property type="evidence" value="ECO:0007669"/>
    <property type="project" value="TreeGrafter"/>
</dbReference>
<accession>A0A426Y5A4</accession>
<protein>
    <submittedName>
        <fullName evidence="2">Uncharacterized protein</fullName>
    </submittedName>
</protein>
<evidence type="ECO:0000313" key="2">
    <source>
        <dbReference type="EMBL" id="RRT46701.1"/>
    </source>
</evidence>
<evidence type="ECO:0000256" key="1">
    <source>
        <dbReference type="SAM" id="MobiDB-lite"/>
    </source>
</evidence>
<sequence>MGVSFKIARVGSRYRPRTPPPDPADAADGDVESALLLVDGAADPPHSDGPKAIECGWLPGDMLDDIPCKYYNGTLFCE</sequence>
<organism evidence="2 3">
    <name type="scientific">Ensete ventricosum</name>
    <name type="common">Abyssinian banana</name>
    <name type="synonym">Musa ensete</name>
    <dbReference type="NCBI Taxonomy" id="4639"/>
    <lineage>
        <taxon>Eukaryota</taxon>
        <taxon>Viridiplantae</taxon>
        <taxon>Streptophyta</taxon>
        <taxon>Embryophyta</taxon>
        <taxon>Tracheophyta</taxon>
        <taxon>Spermatophyta</taxon>
        <taxon>Magnoliopsida</taxon>
        <taxon>Liliopsida</taxon>
        <taxon>Zingiberales</taxon>
        <taxon>Musaceae</taxon>
        <taxon>Ensete</taxon>
    </lineage>
</organism>
<feature type="region of interest" description="Disordered" evidence="1">
    <location>
        <begin position="1"/>
        <end position="30"/>
    </location>
</feature>
<name>A0A426Y5A4_ENSVE</name>
<dbReference type="PANTHER" id="PTHR13526:SF8">
    <property type="entry name" value="TRANSCRIPTION FACTOR SPT20 HOMOLOG"/>
    <property type="match status" value="1"/>
</dbReference>
<dbReference type="Proteomes" id="UP000287651">
    <property type="component" value="Unassembled WGS sequence"/>
</dbReference>
<dbReference type="PANTHER" id="PTHR13526">
    <property type="entry name" value="TRANSCRIPTION FACTOR SPT20 HOMOLOG"/>
    <property type="match status" value="1"/>
</dbReference>
<dbReference type="AlphaFoldDB" id="A0A426Y5A4"/>
<proteinExistence type="predicted"/>
<evidence type="ECO:0000313" key="3">
    <source>
        <dbReference type="Proteomes" id="UP000287651"/>
    </source>
</evidence>
<feature type="non-terminal residue" evidence="2">
    <location>
        <position position="78"/>
    </location>
</feature>
<reference evidence="2 3" key="1">
    <citation type="journal article" date="2014" name="Agronomy (Basel)">
        <title>A Draft Genome Sequence for Ensete ventricosum, the Drought-Tolerant Tree Against Hunger.</title>
        <authorList>
            <person name="Harrison J."/>
            <person name="Moore K.A."/>
            <person name="Paszkiewicz K."/>
            <person name="Jones T."/>
            <person name="Grant M."/>
            <person name="Ambacheew D."/>
            <person name="Muzemil S."/>
            <person name="Studholme D.J."/>
        </authorList>
    </citation>
    <scope>NUCLEOTIDE SEQUENCE [LARGE SCALE GENOMIC DNA]</scope>
</reference>
<dbReference type="EMBL" id="AMZH03015017">
    <property type="protein sequence ID" value="RRT46701.1"/>
    <property type="molecule type" value="Genomic_DNA"/>
</dbReference>
<dbReference type="InterPro" id="IPR021950">
    <property type="entry name" value="Spt20"/>
</dbReference>
<comment type="caution">
    <text evidence="2">The sequence shown here is derived from an EMBL/GenBank/DDBJ whole genome shotgun (WGS) entry which is preliminary data.</text>
</comment>
<gene>
    <name evidence="2" type="ORF">B296_00048868</name>
</gene>
<dbReference type="GO" id="GO:0003712">
    <property type="term" value="F:transcription coregulator activity"/>
    <property type="evidence" value="ECO:0007669"/>
    <property type="project" value="InterPro"/>
</dbReference>